<organism evidence="3 4">
    <name type="scientific">Arthrobacter globiformis</name>
    <dbReference type="NCBI Taxonomy" id="1665"/>
    <lineage>
        <taxon>Bacteria</taxon>
        <taxon>Bacillati</taxon>
        <taxon>Actinomycetota</taxon>
        <taxon>Actinomycetes</taxon>
        <taxon>Micrococcales</taxon>
        <taxon>Micrococcaceae</taxon>
        <taxon>Arthrobacter</taxon>
    </lineage>
</organism>
<dbReference type="PROSITE" id="PS51257">
    <property type="entry name" value="PROKAR_LIPOPROTEIN"/>
    <property type="match status" value="1"/>
</dbReference>
<gene>
    <name evidence="3" type="ORF">DBZ45_06915</name>
</gene>
<feature type="chain" id="PRO_5016335450" description="Sensor domain-containing protein" evidence="2">
    <location>
        <begin position="31"/>
        <end position="264"/>
    </location>
</feature>
<evidence type="ECO:0000313" key="4">
    <source>
        <dbReference type="Proteomes" id="UP000249166"/>
    </source>
</evidence>
<name>A0A328HI53_ARTGO</name>
<reference evidence="3 4" key="1">
    <citation type="submission" date="2018-04" db="EMBL/GenBank/DDBJ databases">
        <title>Bacteria isolated from cave deposits of Manipur.</title>
        <authorList>
            <person name="Sahoo D."/>
            <person name="Sarangthem I."/>
            <person name="Nandeibam J."/>
        </authorList>
    </citation>
    <scope>NUCLEOTIDE SEQUENCE [LARGE SCALE GENOMIC DNA]</scope>
    <source>
        <strain evidence="4">mrc11</strain>
    </source>
</reference>
<evidence type="ECO:0000256" key="2">
    <source>
        <dbReference type="SAM" id="SignalP"/>
    </source>
</evidence>
<feature type="signal peptide" evidence="2">
    <location>
        <begin position="1"/>
        <end position="30"/>
    </location>
</feature>
<dbReference type="AlphaFoldDB" id="A0A328HI53"/>
<evidence type="ECO:0000256" key="1">
    <source>
        <dbReference type="SAM" id="MobiDB-lite"/>
    </source>
</evidence>
<dbReference type="OrthoDB" id="4948455at2"/>
<dbReference type="Proteomes" id="UP000249166">
    <property type="component" value="Unassembled WGS sequence"/>
</dbReference>
<evidence type="ECO:0000313" key="3">
    <source>
        <dbReference type="EMBL" id="RAM38212.1"/>
    </source>
</evidence>
<feature type="region of interest" description="Disordered" evidence="1">
    <location>
        <begin position="25"/>
        <end position="67"/>
    </location>
</feature>
<evidence type="ECO:0008006" key="5">
    <source>
        <dbReference type="Google" id="ProtNLM"/>
    </source>
</evidence>
<keyword evidence="2" id="KW-0732">Signal</keyword>
<dbReference type="EMBL" id="QLNP01000063">
    <property type="protein sequence ID" value="RAM38212.1"/>
    <property type="molecule type" value="Genomic_DNA"/>
</dbReference>
<dbReference type="RefSeq" id="WP_111903180.1">
    <property type="nucleotide sequence ID" value="NZ_QLNP01000063.1"/>
</dbReference>
<proteinExistence type="predicted"/>
<accession>A0A328HI53</accession>
<comment type="caution">
    <text evidence="3">The sequence shown here is derived from an EMBL/GenBank/DDBJ whole genome shotgun (WGS) entry which is preliminary data.</text>
</comment>
<sequence>MQRSIAPLSLTAAAALFLAGCGGPAPSTTAAPSSSASAATDAAPSSTSPAASTTAEPSSASAAPTSAATAYTNEDLTAIVTGLKDVQGRALTVVPAAQLDQGLIVARELLKNAVITPKACGVLADNNTQVPEGSTYAAGASLAAEAKTATIVTVFAVKDPTVMTAQFDKSDAAVRDCSTYTVELKGQKITSSMKPVEVPVDADKSVSALQTQTLPNGQKQAVLTVTGVKGTLAATVAKTGAAGAVTESAAPELAKLVNAALAAG</sequence>
<protein>
    <recommendedName>
        <fullName evidence="5">Sensor domain-containing protein</fullName>
    </recommendedName>
</protein>